<protein>
    <submittedName>
        <fullName evidence="1">Uncharacterized protein</fullName>
    </submittedName>
</protein>
<reference evidence="1" key="1">
    <citation type="submission" date="2023-04" db="EMBL/GenBank/DDBJ databases">
        <title>A chromosome-level genome assembly of the parasitoid wasp Eretmocerus hayati.</title>
        <authorList>
            <person name="Zhong Y."/>
            <person name="Liu S."/>
            <person name="Liu Y."/>
        </authorList>
    </citation>
    <scope>NUCLEOTIDE SEQUENCE</scope>
    <source>
        <strain evidence="1">ZJU_SS_LIU_2023</strain>
    </source>
</reference>
<accession>A0ACC2NC10</accession>
<evidence type="ECO:0000313" key="1">
    <source>
        <dbReference type="EMBL" id="KAJ8668246.1"/>
    </source>
</evidence>
<sequence length="293" mass="32439">MDEIGIVIFCTVDIAKSCGILSKFLFEAVSWGYFYIQVKAKPLSGKPLKTAEEEYPFSVLIVGKISSKGNTQLVCTGSLISRNQVLTAASCLEGKQLADLQAIVSIGKTKVKKKGIFDISSKVTYENYMTELRLRKQFKPSEIEDLAILELSVEDTGITPARISFKTDIPKAGHTVKIVGFNGKDTKLSSPRVAYGSLTVLDKKLCDDQAKLIAVDYRRFVWTNRIICAQTYPPILANNGDFGGPILNEKGKIVGISFKGRSDSEPIRLIPKGQANLILRIGWYEDFITTYKH</sequence>
<evidence type="ECO:0000313" key="2">
    <source>
        <dbReference type="Proteomes" id="UP001239111"/>
    </source>
</evidence>
<comment type="caution">
    <text evidence="1">The sequence shown here is derived from an EMBL/GenBank/DDBJ whole genome shotgun (WGS) entry which is preliminary data.</text>
</comment>
<dbReference type="Proteomes" id="UP001239111">
    <property type="component" value="Chromosome 4"/>
</dbReference>
<name>A0ACC2NC10_9HYME</name>
<gene>
    <name evidence="1" type="ORF">QAD02_009909</name>
</gene>
<organism evidence="1 2">
    <name type="scientific">Eretmocerus hayati</name>
    <dbReference type="NCBI Taxonomy" id="131215"/>
    <lineage>
        <taxon>Eukaryota</taxon>
        <taxon>Metazoa</taxon>
        <taxon>Ecdysozoa</taxon>
        <taxon>Arthropoda</taxon>
        <taxon>Hexapoda</taxon>
        <taxon>Insecta</taxon>
        <taxon>Pterygota</taxon>
        <taxon>Neoptera</taxon>
        <taxon>Endopterygota</taxon>
        <taxon>Hymenoptera</taxon>
        <taxon>Apocrita</taxon>
        <taxon>Proctotrupomorpha</taxon>
        <taxon>Chalcidoidea</taxon>
        <taxon>Aphelinidae</taxon>
        <taxon>Aphelininae</taxon>
        <taxon>Eretmocerus</taxon>
    </lineage>
</organism>
<dbReference type="EMBL" id="CM056744">
    <property type="protein sequence ID" value="KAJ8668246.1"/>
    <property type="molecule type" value="Genomic_DNA"/>
</dbReference>
<proteinExistence type="predicted"/>
<keyword evidence="2" id="KW-1185">Reference proteome</keyword>